<evidence type="ECO:0000259" key="8">
    <source>
        <dbReference type="Pfam" id="PF00717"/>
    </source>
</evidence>
<dbReference type="RefSeq" id="WP_166227438.1">
    <property type="nucleotide sequence ID" value="NZ_CP049989.1"/>
</dbReference>
<dbReference type="CDD" id="cd06529">
    <property type="entry name" value="S24_LexA-like"/>
    <property type="match status" value="1"/>
</dbReference>
<evidence type="ECO:0000256" key="2">
    <source>
        <dbReference type="ARBA" id="ARBA00022763"/>
    </source>
</evidence>
<keyword evidence="11" id="KW-1185">Reference proteome</keyword>
<dbReference type="Pfam" id="PF01726">
    <property type="entry name" value="LexA_DNA_bind"/>
    <property type="match status" value="1"/>
</dbReference>
<evidence type="ECO:0000256" key="5">
    <source>
        <dbReference type="ARBA" id="ARBA00023204"/>
    </source>
</evidence>
<dbReference type="InterPro" id="IPR015927">
    <property type="entry name" value="Peptidase_S24_S26A/B/C"/>
</dbReference>
<keyword evidence="2" id="KW-0227">DNA damage</keyword>
<dbReference type="KEGG" id="hcz:G9Q37_12105"/>
<reference evidence="10 11" key="1">
    <citation type="submission" date="2020-03" db="EMBL/GenBank/DDBJ databases">
        <title>Hydrogenophaga sp. nov. isolated from cyanobacterial mat.</title>
        <authorList>
            <person name="Thorat V."/>
            <person name="Kirdat K."/>
            <person name="Tiwarekar B."/>
            <person name="Costa E.D."/>
            <person name="Yadav A."/>
        </authorList>
    </citation>
    <scope>NUCLEOTIDE SEQUENCE [LARGE SCALE GENOMIC DNA]</scope>
    <source>
        <strain evidence="10 11">BA0156</strain>
    </source>
</reference>
<dbReference type="GO" id="GO:0006355">
    <property type="term" value="P:regulation of DNA-templated transcription"/>
    <property type="evidence" value="ECO:0007669"/>
    <property type="project" value="InterPro"/>
</dbReference>
<dbReference type="GO" id="GO:0006508">
    <property type="term" value="P:proteolysis"/>
    <property type="evidence" value="ECO:0007669"/>
    <property type="project" value="InterPro"/>
</dbReference>
<dbReference type="InterPro" id="IPR006197">
    <property type="entry name" value="Peptidase_S24_LexA"/>
</dbReference>
<dbReference type="InterPro" id="IPR036390">
    <property type="entry name" value="WH_DNA-bd_sf"/>
</dbReference>
<feature type="domain" description="LexA repressor DNA-binding" evidence="9">
    <location>
        <begin position="14"/>
        <end position="60"/>
    </location>
</feature>
<feature type="domain" description="Peptidase S24/S26A/S26B/S26C" evidence="8">
    <location>
        <begin position="71"/>
        <end position="188"/>
    </location>
</feature>
<keyword evidence="6" id="KW-0742">SOS response</keyword>
<name>A0A6G8IIJ1_9BURK</name>
<dbReference type="GO" id="GO:0003677">
    <property type="term" value="F:DNA binding"/>
    <property type="evidence" value="ECO:0007669"/>
    <property type="project" value="InterPro"/>
</dbReference>
<accession>A0A6G8IIJ1</accession>
<evidence type="ECO:0000256" key="6">
    <source>
        <dbReference type="ARBA" id="ARBA00023236"/>
    </source>
</evidence>
<comment type="similarity">
    <text evidence="1 7">Belongs to the peptidase S24 family.</text>
</comment>
<keyword evidence="4 7" id="KW-0068">Autocatalytic cleavage</keyword>
<dbReference type="Gene3D" id="2.10.109.10">
    <property type="entry name" value="Umud Fragment, subunit A"/>
    <property type="match status" value="1"/>
</dbReference>
<dbReference type="EMBL" id="CP049989">
    <property type="protein sequence ID" value="QIM52836.1"/>
    <property type="molecule type" value="Genomic_DNA"/>
</dbReference>
<evidence type="ECO:0000256" key="4">
    <source>
        <dbReference type="ARBA" id="ARBA00022813"/>
    </source>
</evidence>
<gene>
    <name evidence="10" type="ORF">G9Q37_12105</name>
</gene>
<evidence type="ECO:0000256" key="1">
    <source>
        <dbReference type="ARBA" id="ARBA00007484"/>
    </source>
</evidence>
<dbReference type="InterPro" id="IPR039418">
    <property type="entry name" value="LexA-like"/>
</dbReference>
<dbReference type="InterPro" id="IPR036388">
    <property type="entry name" value="WH-like_DNA-bd_sf"/>
</dbReference>
<dbReference type="Proteomes" id="UP000503162">
    <property type="component" value="Chromosome"/>
</dbReference>
<evidence type="ECO:0000313" key="10">
    <source>
        <dbReference type="EMBL" id="QIM52836.1"/>
    </source>
</evidence>
<dbReference type="GO" id="GO:0006281">
    <property type="term" value="P:DNA repair"/>
    <property type="evidence" value="ECO:0007669"/>
    <property type="project" value="UniProtKB-KW"/>
</dbReference>
<dbReference type="GO" id="GO:0004252">
    <property type="term" value="F:serine-type endopeptidase activity"/>
    <property type="evidence" value="ECO:0007669"/>
    <property type="project" value="InterPro"/>
</dbReference>
<keyword evidence="5" id="KW-0234">DNA repair</keyword>
<dbReference type="InterPro" id="IPR036286">
    <property type="entry name" value="LexA/Signal_pep-like_sf"/>
</dbReference>
<protein>
    <submittedName>
        <fullName evidence="10">LexA family transcriptional regulator</fullName>
    </submittedName>
</protein>
<evidence type="ECO:0000256" key="7">
    <source>
        <dbReference type="RuleBase" id="RU003991"/>
    </source>
</evidence>
<dbReference type="PANTHER" id="PTHR33516:SF2">
    <property type="entry name" value="LEXA REPRESSOR-RELATED"/>
    <property type="match status" value="1"/>
</dbReference>
<dbReference type="AlphaFoldDB" id="A0A6G8IIJ1"/>
<evidence type="ECO:0000256" key="3">
    <source>
        <dbReference type="ARBA" id="ARBA00022801"/>
    </source>
</evidence>
<proteinExistence type="inferred from homology"/>
<dbReference type="SUPFAM" id="SSF51306">
    <property type="entry name" value="LexA/Signal peptidase"/>
    <property type="match status" value="1"/>
</dbReference>
<sequence length="195" mass="21165">MHSTPDAKHLAALQRHWKLHRSFPSMAKLATTMGLSSTSSVFAALGRLTEAGYLERADGRVAPTKKFFARPILGSVRAGLPQPAGQEEDQFEVLSIDDYLLSHPGRSSLVRVKGDSMKDAGMLDGDIAIVEHNSPYGPGDVVVAVVDGGLTVKYLRRDPDGTWFLEAANPEFEPIRPSGGLEILGVVVGSFRRRR</sequence>
<organism evidence="10 11">
    <name type="scientific">Hydrogenophaga crocea</name>
    <dbReference type="NCBI Taxonomy" id="2716225"/>
    <lineage>
        <taxon>Bacteria</taxon>
        <taxon>Pseudomonadati</taxon>
        <taxon>Pseudomonadota</taxon>
        <taxon>Betaproteobacteria</taxon>
        <taxon>Burkholderiales</taxon>
        <taxon>Comamonadaceae</taxon>
        <taxon>Hydrogenophaga</taxon>
    </lineage>
</organism>
<dbReference type="PRINTS" id="PR00726">
    <property type="entry name" value="LEXASERPTASE"/>
</dbReference>
<dbReference type="GO" id="GO:0009432">
    <property type="term" value="P:SOS response"/>
    <property type="evidence" value="ECO:0007669"/>
    <property type="project" value="UniProtKB-KW"/>
</dbReference>
<dbReference type="InterPro" id="IPR050077">
    <property type="entry name" value="LexA_repressor"/>
</dbReference>
<dbReference type="SUPFAM" id="SSF46785">
    <property type="entry name" value="Winged helix' DNA-binding domain"/>
    <property type="match status" value="1"/>
</dbReference>
<dbReference type="PANTHER" id="PTHR33516">
    <property type="entry name" value="LEXA REPRESSOR"/>
    <property type="match status" value="1"/>
</dbReference>
<dbReference type="Pfam" id="PF00717">
    <property type="entry name" value="Peptidase_S24"/>
    <property type="match status" value="1"/>
</dbReference>
<evidence type="ECO:0000313" key="11">
    <source>
        <dbReference type="Proteomes" id="UP000503162"/>
    </source>
</evidence>
<keyword evidence="3 7" id="KW-0378">Hydrolase</keyword>
<dbReference type="Gene3D" id="1.10.10.10">
    <property type="entry name" value="Winged helix-like DNA-binding domain superfamily/Winged helix DNA-binding domain"/>
    <property type="match status" value="1"/>
</dbReference>
<evidence type="ECO:0000259" key="9">
    <source>
        <dbReference type="Pfam" id="PF01726"/>
    </source>
</evidence>
<dbReference type="InterPro" id="IPR006199">
    <property type="entry name" value="LexA_DNA-bd_dom"/>
</dbReference>